<proteinExistence type="predicted"/>
<name>A0AAU8BZK9_9RHOB</name>
<dbReference type="AlphaFoldDB" id="A0AAU8BZK9"/>
<dbReference type="RefSeq" id="WP_353627832.1">
    <property type="nucleotide sequence ID" value="NZ_CP159193.1"/>
</dbReference>
<sequence>MPLTKTTPDDIELEKLAKVSPETLFYLHIGPSALSKVKAKSKTMDLNNVEMDAACGMYLATALDAYADMYHIGRMEGVPTRQDLQFSMNKGEAFWRGYQIARGEIILKSGFRSKIQNEERLASWLYAKSLNYDCAMEGFAFAVSTDPSRTKPMLNELLGADAHAAYTPSKYLKSINDLVTAIKQLDRSYFLKM</sequence>
<dbReference type="KEGG" id="suly:ABM428_08425"/>
<gene>
    <name evidence="1" type="ORF">ABM428_08425</name>
</gene>
<organism evidence="1">
    <name type="scientific">Sulfitobacter sp. TCYB15</name>
    <dbReference type="NCBI Taxonomy" id="3229275"/>
    <lineage>
        <taxon>Bacteria</taxon>
        <taxon>Pseudomonadati</taxon>
        <taxon>Pseudomonadota</taxon>
        <taxon>Alphaproteobacteria</taxon>
        <taxon>Rhodobacterales</taxon>
        <taxon>Roseobacteraceae</taxon>
        <taxon>Sulfitobacter</taxon>
    </lineage>
</organism>
<reference evidence="1" key="1">
    <citation type="journal article" date="2020" name="Int. J. Syst. Evol. Microbiol.">
        <title>Notification of changes in taxonomic opinion previously published outside the IJSEM.</title>
        <authorList>
            <person name="Oren A."/>
            <person name="Garrity G."/>
        </authorList>
    </citation>
    <scope>NUCLEOTIDE SEQUENCE</scope>
    <source>
        <strain evidence="1">TCYB15</strain>
    </source>
</reference>
<protein>
    <submittedName>
        <fullName evidence="1">Uncharacterized protein</fullName>
    </submittedName>
</protein>
<dbReference type="EMBL" id="CP159193">
    <property type="protein sequence ID" value="XCF09132.1"/>
    <property type="molecule type" value="Genomic_DNA"/>
</dbReference>
<reference evidence="1" key="2">
    <citation type="submission" date="2024-06" db="EMBL/GenBank/DDBJ databases">
        <authorList>
            <person name="Deng Y."/>
        </authorList>
    </citation>
    <scope>NUCLEOTIDE SEQUENCE</scope>
    <source>
        <strain evidence="1">TCYB15</strain>
    </source>
</reference>
<evidence type="ECO:0000313" key="1">
    <source>
        <dbReference type="EMBL" id="XCF09132.1"/>
    </source>
</evidence>
<accession>A0AAU8BZK9</accession>